<dbReference type="AlphaFoldDB" id="A0A4R6SCF9"/>
<protein>
    <submittedName>
        <fullName evidence="1">Uncharacterized protein</fullName>
    </submittedName>
</protein>
<name>A0A4R6SCF9_LABRH</name>
<organism evidence="1 2">
    <name type="scientific">Labedaea rhizosphaerae</name>
    <dbReference type="NCBI Taxonomy" id="598644"/>
    <lineage>
        <taxon>Bacteria</taxon>
        <taxon>Bacillati</taxon>
        <taxon>Actinomycetota</taxon>
        <taxon>Actinomycetes</taxon>
        <taxon>Pseudonocardiales</taxon>
        <taxon>Pseudonocardiaceae</taxon>
        <taxon>Labedaea</taxon>
    </lineage>
</organism>
<gene>
    <name evidence="1" type="ORF">EV186_103596</name>
</gene>
<dbReference type="EMBL" id="SNXZ01000003">
    <property type="protein sequence ID" value="TDP97632.1"/>
    <property type="molecule type" value="Genomic_DNA"/>
</dbReference>
<sequence length="35" mass="4051">MCRRVYDSETKSWTNEWVACSDPDCPGSKQNQSNK</sequence>
<keyword evidence="2" id="KW-1185">Reference proteome</keyword>
<comment type="caution">
    <text evidence="1">The sequence shown here is derived from an EMBL/GenBank/DDBJ whole genome shotgun (WGS) entry which is preliminary data.</text>
</comment>
<dbReference type="Proteomes" id="UP000295444">
    <property type="component" value="Unassembled WGS sequence"/>
</dbReference>
<proteinExistence type="predicted"/>
<evidence type="ECO:0000313" key="2">
    <source>
        <dbReference type="Proteomes" id="UP000295444"/>
    </source>
</evidence>
<evidence type="ECO:0000313" key="1">
    <source>
        <dbReference type="EMBL" id="TDP97632.1"/>
    </source>
</evidence>
<reference evidence="1 2" key="1">
    <citation type="submission" date="2019-03" db="EMBL/GenBank/DDBJ databases">
        <title>Genomic Encyclopedia of Type Strains, Phase IV (KMG-IV): sequencing the most valuable type-strain genomes for metagenomic binning, comparative biology and taxonomic classification.</title>
        <authorList>
            <person name="Goeker M."/>
        </authorList>
    </citation>
    <scope>NUCLEOTIDE SEQUENCE [LARGE SCALE GENOMIC DNA]</scope>
    <source>
        <strain evidence="1 2">DSM 45361</strain>
    </source>
</reference>
<accession>A0A4R6SCF9</accession>